<evidence type="ECO:0000313" key="2">
    <source>
        <dbReference type="EMBL" id="MBK0369971.1"/>
    </source>
</evidence>
<feature type="domain" description="Methylmalonyl-CoA mutase alpha/beta chain catalytic" evidence="1">
    <location>
        <begin position="148"/>
        <end position="415"/>
    </location>
</feature>
<dbReference type="AlphaFoldDB" id="A0A934PKR8"/>
<dbReference type="RefSeq" id="WP_200106023.1">
    <property type="nucleotide sequence ID" value="NZ_JAEHFV010000003.1"/>
</dbReference>
<dbReference type="PANTHER" id="PTHR48101:SF1">
    <property type="entry name" value="METHYLMALONYL-COA MUTASE, LARGE SUBUNIT"/>
    <property type="match status" value="1"/>
</dbReference>
<comment type="caution">
    <text evidence="2">The sequence shown here is derived from an EMBL/GenBank/DDBJ whole genome shotgun (WGS) entry which is preliminary data.</text>
</comment>
<dbReference type="InterPro" id="IPR016176">
    <property type="entry name" value="Cbl-dep_enz_cat"/>
</dbReference>
<dbReference type="GO" id="GO:0031419">
    <property type="term" value="F:cobalamin binding"/>
    <property type="evidence" value="ECO:0007669"/>
    <property type="project" value="InterPro"/>
</dbReference>
<dbReference type="EMBL" id="JAEHFV010000003">
    <property type="protein sequence ID" value="MBK0369971.1"/>
    <property type="molecule type" value="Genomic_DNA"/>
</dbReference>
<proteinExistence type="predicted"/>
<keyword evidence="3" id="KW-1185">Reference proteome</keyword>
<dbReference type="SUPFAM" id="SSF51703">
    <property type="entry name" value="Cobalamin (vitamin B12)-dependent enzymes"/>
    <property type="match status" value="1"/>
</dbReference>
<evidence type="ECO:0000313" key="3">
    <source>
        <dbReference type="Proteomes" id="UP000609172"/>
    </source>
</evidence>
<name>A0A934PKR8_9FLAO</name>
<sequence>MTKTLFDSFDPISSKQWKQKIQFELNGADYNQTLLWESAEGIKVKPFYHRDEKSNSLPISNPKTPFQIGQPIFVFDVAKSIQKANDALKRGAESLYFTIPKSDCNIQELLGAIAIEKKNIFFHLKFLSIDFVTQLEKIAIEKKAEFYINLDPIGNLAREGNWFATQNRNNFEELELLAQKNKFINLISVDGTLYQNAGANMVQQIAYCLSHSIEYLNSVPSYQKTIVFEMAVGGNYFFEIAKLRALRFLFEGIAAEFQPELKCHIVGVPSKRNKTVYDFNVNLLRTTTECMSAILGGADTIINLPYDEIYHKRNEFADRIARNQLLILKNESDVNAISNPVEGSYYIESITTQLAEKALLLCKEIEQKGGFLKQLKLGSIQTKIQESAAKEQNLFDSQKEIAVGTNQFINASDRMKETITLLPFVKIKPRKTIITPIIEKRLAEKQEQQRLNTEK</sequence>
<protein>
    <submittedName>
        <fullName evidence="2">Methylmalonyl-CoA mutase subunit beta</fullName>
    </submittedName>
</protein>
<reference evidence="2" key="1">
    <citation type="submission" date="2020-12" db="EMBL/GenBank/DDBJ databases">
        <title>Bacterial novel species Flavobacterium sp. SE-1-e isolated from soil.</title>
        <authorList>
            <person name="Jung H.-Y."/>
        </authorList>
    </citation>
    <scope>NUCLEOTIDE SEQUENCE</scope>
    <source>
        <strain evidence="2">SE-1-e</strain>
    </source>
</reference>
<dbReference type="InterPro" id="IPR006099">
    <property type="entry name" value="MeMalonylCoA_mutase_a/b_cat"/>
</dbReference>
<gene>
    <name evidence="2" type="ORF">I5M07_08965</name>
</gene>
<dbReference type="CDD" id="cd03677">
    <property type="entry name" value="MM_CoA_mutase_beta"/>
    <property type="match status" value="1"/>
</dbReference>
<dbReference type="Pfam" id="PF01642">
    <property type="entry name" value="MM_CoA_mutase"/>
    <property type="match status" value="1"/>
</dbReference>
<organism evidence="2 3">
    <name type="scientific">Flavobacterium agrisoli</name>
    <dbReference type="NCBI Taxonomy" id="2793066"/>
    <lineage>
        <taxon>Bacteria</taxon>
        <taxon>Pseudomonadati</taxon>
        <taxon>Bacteroidota</taxon>
        <taxon>Flavobacteriia</taxon>
        <taxon>Flavobacteriales</taxon>
        <taxon>Flavobacteriaceae</taxon>
        <taxon>Flavobacterium</taxon>
    </lineage>
</organism>
<accession>A0A934PKR8</accession>
<dbReference type="Gene3D" id="3.20.20.240">
    <property type="entry name" value="Methylmalonyl-CoA mutase"/>
    <property type="match status" value="1"/>
</dbReference>
<dbReference type="GO" id="GO:0016866">
    <property type="term" value="F:intramolecular transferase activity"/>
    <property type="evidence" value="ECO:0007669"/>
    <property type="project" value="InterPro"/>
</dbReference>
<dbReference type="PANTHER" id="PTHR48101">
    <property type="entry name" value="METHYLMALONYL-COA MUTASE, MITOCHONDRIAL-RELATED"/>
    <property type="match status" value="1"/>
</dbReference>
<evidence type="ECO:0000259" key="1">
    <source>
        <dbReference type="Pfam" id="PF01642"/>
    </source>
</evidence>
<dbReference type="Proteomes" id="UP000609172">
    <property type="component" value="Unassembled WGS sequence"/>
</dbReference>